<gene>
    <name evidence="2" type="ordered locus">MICA_1800</name>
</gene>
<dbReference type="OrthoDB" id="9820589at2"/>
<evidence type="ECO:0000256" key="1">
    <source>
        <dbReference type="SAM" id="MobiDB-lite"/>
    </source>
</evidence>
<organism evidence="2 3">
    <name type="scientific">Micavibrio aeruginosavorus (strain ARL-13)</name>
    <dbReference type="NCBI Taxonomy" id="856793"/>
    <lineage>
        <taxon>Bacteria</taxon>
        <taxon>Pseudomonadati</taxon>
        <taxon>Bdellovibrionota</taxon>
        <taxon>Bdellovibrionia</taxon>
        <taxon>Bdellovibrionales</taxon>
        <taxon>Pseudobdellovibrionaceae</taxon>
        <taxon>Micavibrio</taxon>
    </lineage>
</organism>
<dbReference type="STRING" id="856793.MICA_1800"/>
<proteinExistence type="predicted"/>
<dbReference type="KEGG" id="mai:MICA_1800"/>
<accession>G2KSW6</accession>
<feature type="region of interest" description="Disordered" evidence="1">
    <location>
        <begin position="29"/>
        <end position="49"/>
    </location>
</feature>
<dbReference type="EMBL" id="CP002382">
    <property type="protein sequence ID" value="AEP10111.1"/>
    <property type="molecule type" value="Genomic_DNA"/>
</dbReference>
<evidence type="ECO:0000313" key="2">
    <source>
        <dbReference type="EMBL" id="AEP10111.1"/>
    </source>
</evidence>
<protein>
    <submittedName>
        <fullName evidence="2">Uncharacterized protein</fullName>
    </submittedName>
</protein>
<dbReference type="RefSeq" id="WP_014103334.1">
    <property type="nucleotide sequence ID" value="NC_016026.1"/>
</dbReference>
<dbReference type="Proteomes" id="UP000009286">
    <property type="component" value="Chromosome"/>
</dbReference>
<reference evidence="2 3" key="1">
    <citation type="journal article" date="2011" name="BMC Genomics">
        <title>Genomic insights into an obligate epibiotic bacterial predator: Micavibrio aeruginosavorus ARL-13.</title>
        <authorList>
            <person name="Wang Z."/>
            <person name="Kadouri D."/>
            <person name="Wu M."/>
        </authorList>
    </citation>
    <scope>NUCLEOTIDE SEQUENCE [LARGE SCALE GENOMIC DNA]</scope>
    <source>
        <strain evidence="2 3">ARL-13</strain>
    </source>
</reference>
<dbReference type="eggNOG" id="COG3249">
    <property type="taxonomic scope" value="Bacteria"/>
</dbReference>
<sequence length="185" mass="20466">MKHGFNMIASGKRQHIEGVLTGLRREFNKLAPNPDQPGAKGPQLVRETGRGMDSNDSIMGTLIAESFLGGVYGEAVMDALGAPDWAAHLDYGKMVDMYDTYNRDRASSPQSNSASDLTMVVQRAPMTMDEFIGKAMRKAWAEDMPARMKLESSFAHFSAMLDRLEAAQFDMPAHKMKDYGFHKAA</sequence>
<dbReference type="AlphaFoldDB" id="G2KSW6"/>
<dbReference type="HOGENOM" id="CLU_1459733_0_0_5"/>
<keyword evidence="3" id="KW-1185">Reference proteome</keyword>
<evidence type="ECO:0000313" key="3">
    <source>
        <dbReference type="Proteomes" id="UP000009286"/>
    </source>
</evidence>
<name>G2KSW6_MICAA</name>